<dbReference type="PANTHER" id="PTHR35580">
    <property type="entry name" value="CELL SURFACE GLYCOPROTEIN (S-LAYER PROTEIN)-LIKE PROTEIN"/>
    <property type="match status" value="1"/>
</dbReference>
<dbReference type="InterPro" id="IPR013783">
    <property type="entry name" value="Ig-like_fold"/>
</dbReference>
<dbReference type="Pfam" id="PF06739">
    <property type="entry name" value="SBBP"/>
    <property type="match status" value="1"/>
</dbReference>
<keyword evidence="2" id="KW-0732">Signal</keyword>
<dbReference type="InterPro" id="IPR035986">
    <property type="entry name" value="PKD_dom_sf"/>
</dbReference>
<dbReference type="PROSITE" id="PS50093">
    <property type="entry name" value="PKD"/>
    <property type="match status" value="2"/>
</dbReference>
<feature type="domain" description="PKD" evidence="3">
    <location>
        <begin position="970"/>
        <end position="997"/>
    </location>
</feature>
<reference evidence="5" key="1">
    <citation type="submission" date="2018-09" db="EMBL/GenBank/DDBJ databases">
        <title>Chryseolinea sp. KIS68-18 isolated from soil.</title>
        <authorList>
            <person name="Weon H.-Y."/>
            <person name="Kwon S.-W."/>
            <person name="Lee S.A."/>
        </authorList>
    </citation>
    <scope>NUCLEOTIDE SEQUENCE [LARGE SCALE GENOMIC DNA]</scope>
    <source>
        <strain evidence="5">KIS68-18</strain>
    </source>
</reference>
<dbReference type="Pfam" id="PF13585">
    <property type="entry name" value="CHU_C"/>
    <property type="match status" value="1"/>
</dbReference>
<dbReference type="Proteomes" id="UP000266183">
    <property type="component" value="Chromosome"/>
</dbReference>
<name>A0A385SQI2_9BACT</name>
<dbReference type="InterPro" id="IPR010620">
    <property type="entry name" value="SBBP_repeat"/>
</dbReference>
<accession>A0A385SQI2</accession>
<dbReference type="PANTHER" id="PTHR35580:SF1">
    <property type="entry name" value="PHYTASE-LIKE DOMAIN-CONTAINING PROTEIN"/>
    <property type="match status" value="1"/>
</dbReference>
<evidence type="ECO:0000313" key="5">
    <source>
        <dbReference type="Proteomes" id="UP000266183"/>
    </source>
</evidence>
<dbReference type="Pfam" id="PF25778">
    <property type="entry name" value="DUF7948"/>
    <property type="match status" value="1"/>
</dbReference>
<dbReference type="AlphaFoldDB" id="A0A385SQI2"/>
<dbReference type="Gene3D" id="2.60.40.10">
    <property type="entry name" value="Immunoglobulins"/>
    <property type="match status" value="2"/>
</dbReference>
<proteinExistence type="predicted"/>
<dbReference type="Pfam" id="PF18911">
    <property type="entry name" value="PKD_4"/>
    <property type="match status" value="2"/>
</dbReference>
<protein>
    <submittedName>
        <fullName evidence="4">PKD domain-containing protein</fullName>
    </submittedName>
</protein>
<keyword evidence="5" id="KW-1185">Reference proteome</keyword>
<dbReference type="InterPro" id="IPR057708">
    <property type="entry name" value="DUF7948"/>
</dbReference>
<gene>
    <name evidence="4" type="ORF">D4L85_22850</name>
</gene>
<feature type="signal peptide" evidence="2">
    <location>
        <begin position="1"/>
        <end position="28"/>
    </location>
</feature>
<feature type="domain" description="PKD" evidence="3">
    <location>
        <begin position="803"/>
        <end position="861"/>
    </location>
</feature>
<feature type="region of interest" description="Disordered" evidence="1">
    <location>
        <begin position="80"/>
        <end position="99"/>
    </location>
</feature>
<organism evidence="4 5">
    <name type="scientific">Chryseolinea soli</name>
    <dbReference type="NCBI Taxonomy" id="2321403"/>
    <lineage>
        <taxon>Bacteria</taxon>
        <taxon>Pseudomonadati</taxon>
        <taxon>Bacteroidota</taxon>
        <taxon>Cytophagia</taxon>
        <taxon>Cytophagales</taxon>
        <taxon>Fulvivirgaceae</taxon>
        <taxon>Chryseolinea</taxon>
    </lineage>
</organism>
<dbReference type="SUPFAM" id="SSF49299">
    <property type="entry name" value="PKD domain"/>
    <property type="match status" value="2"/>
</dbReference>
<feature type="chain" id="PRO_5017436082" evidence="2">
    <location>
        <begin position="29"/>
        <end position="1106"/>
    </location>
</feature>
<sequence>MCMSSRTIRRKVMWLGVGLLCICRAAWGGPGDPAPAKFIENKNQWPAGVQFSAKIPGGNMVLQPGKFSYRFLDQGKLQKLHEQTHHHQENGPSSQKEERIQGHVVDVTFGGANRASQPLPFGQSSTYYNYFLGDDSTRWASGAHAYSGVLYPSFYPGIDLKVYGLGQHVKYDLTVAPYADPSAINMTYEGMDALLLDKGNLYAKTSLADIIEQRPVAYQFIDGQRTAVVCEFHLEGNTLSFCFPKGYDPCYELVIDPLLIFSTYSGSTADNWGSTATPGEHGTLYSSGVTNHDLGGFFPVTAGAFQTTFGGNYDVALLKYDSTGAQLLYASYLGGSDVESPHSLVMNSSHDLIILGTTGSSNFPTTATAYDKHFEGGPFASNVVVYQGGTDIFLARVASDGKKLLASTFLGGVDNDGLNPRIGPLTKNYGDELRGDVITDAQDNIYISSVTASSDFPMENSIDPSFNGGVTDAILLKIDKDLSDIQWSTYLGGTGYDASHTLKFDKSGDIYIAGGTTSTDFPVTAGVYQTALAGDADGWIAKVGQAGDAIKAATFTGTTGFDQVYFLDLNEDDEVFVYGQTDGQFPVTPGVYNNPHSGQFIQKLDPTLTQRMFSTVFGSGRGIPDISPTAFLVNECNNIYVSGWGGLINEGQGYWNSDTYGMPVSADAYQRTTSGSDFYFMVLTDDASRFLYGTYLGGSQSRTHVDGGTSRFDKGGIVYHAVCSGCEAYNASGRSTSDFPTTANAWSRRNRSENCNNAAFKFDLSSLKARIQTNSVALDHPGLNTICIPEKIVFQNLSTGGETYEWDLGDGTYITKQDTSLIVHQYLNTGQYTVWLKAIDKGTCKVKDSTSTKVFVNIAQAKVQDDDALCLGSTYTLKASGGATYAWTSRDGTFSSGAATPSVSPQDTTIYYITIVEANGCIHKDTVQLDVIPVILPEFEIDRSAECFNRPIITVRSTTDSLWQGDRLFFDFGDGTTADTEEAQHEYAKDGLYNVKLVGVREFCVTEKVMPMPVFRLLIPNIITPGKADNTNDVFTIQYGDQKGATPADYGFKTSVVIYNRWGKKVYESPDYQYDWEGEGLAAGVYFYEVTVSDHAACKSWIQLVK</sequence>
<dbReference type="InterPro" id="IPR052918">
    <property type="entry name" value="Motility_Chemotaxis_Reg"/>
</dbReference>
<evidence type="ECO:0000313" key="4">
    <source>
        <dbReference type="EMBL" id="AYB33244.1"/>
    </source>
</evidence>
<evidence type="ECO:0000259" key="3">
    <source>
        <dbReference type="PROSITE" id="PS50093"/>
    </source>
</evidence>
<dbReference type="InterPro" id="IPR000601">
    <property type="entry name" value="PKD_dom"/>
</dbReference>
<dbReference type="SMART" id="SM00089">
    <property type="entry name" value="PKD"/>
    <property type="match status" value="2"/>
</dbReference>
<dbReference type="InterPro" id="IPR022409">
    <property type="entry name" value="PKD/Chitinase_dom"/>
</dbReference>
<dbReference type="CDD" id="cd00146">
    <property type="entry name" value="PKD"/>
    <property type="match status" value="1"/>
</dbReference>
<dbReference type="EMBL" id="CP032382">
    <property type="protein sequence ID" value="AYB33244.1"/>
    <property type="molecule type" value="Genomic_DNA"/>
</dbReference>
<dbReference type="KEGG" id="chk:D4L85_22850"/>
<evidence type="ECO:0000256" key="1">
    <source>
        <dbReference type="SAM" id="MobiDB-lite"/>
    </source>
</evidence>
<evidence type="ECO:0000256" key="2">
    <source>
        <dbReference type="SAM" id="SignalP"/>
    </source>
</evidence>